<reference evidence="3" key="1">
    <citation type="submission" date="2024-02" db="UniProtKB">
        <authorList>
            <consortium name="WormBaseParasite"/>
        </authorList>
    </citation>
    <scope>IDENTIFICATION</scope>
</reference>
<feature type="chain" id="PRO_5042153659" evidence="1">
    <location>
        <begin position="20"/>
        <end position="88"/>
    </location>
</feature>
<sequence>MRIVFVFAVFFLAIESARTCWSGNSFTDSLSWSSRKSQTCSCGKGCAKYYNVDQQQWYWGCSCFYDYNQQKDVEYCPNGVSERINDKN</sequence>
<dbReference type="Proteomes" id="UP000887575">
    <property type="component" value="Unassembled WGS sequence"/>
</dbReference>
<evidence type="ECO:0000313" key="2">
    <source>
        <dbReference type="Proteomes" id="UP000887575"/>
    </source>
</evidence>
<evidence type="ECO:0000256" key="1">
    <source>
        <dbReference type="SAM" id="SignalP"/>
    </source>
</evidence>
<protein>
    <submittedName>
        <fullName evidence="3">Uncharacterized protein</fullName>
    </submittedName>
</protein>
<dbReference type="AlphaFoldDB" id="A0AAF3FRN7"/>
<keyword evidence="2" id="KW-1185">Reference proteome</keyword>
<accession>A0AAF3FRN7</accession>
<name>A0AAF3FRN7_9BILA</name>
<keyword evidence="1" id="KW-0732">Signal</keyword>
<feature type="signal peptide" evidence="1">
    <location>
        <begin position="1"/>
        <end position="19"/>
    </location>
</feature>
<dbReference type="WBParaSite" id="MBELARI_LOCUS9381">
    <property type="protein sequence ID" value="MBELARI_LOCUS9381"/>
    <property type="gene ID" value="MBELARI_LOCUS9381"/>
</dbReference>
<proteinExistence type="predicted"/>
<evidence type="ECO:0000313" key="3">
    <source>
        <dbReference type="WBParaSite" id="MBELARI_LOCUS9381"/>
    </source>
</evidence>
<organism evidence="2 3">
    <name type="scientific">Mesorhabditis belari</name>
    <dbReference type="NCBI Taxonomy" id="2138241"/>
    <lineage>
        <taxon>Eukaryota</taxon>
        <taxon>Metazoa</taxon>
        <taxon>Ecdysozoa</taxon>
        <taxon>Nematoda</taxon>
        <taxon>Chromadorea</taxon>
        <taxon>Rhabditida</taxon>
        <taxon>Rhabditina</taxon>
        <taxon>Rhabditomorpha</taxon>
        <taxon>Rhabditoidea</taxon>
        <taxon>Rhabditidae</taxon>
        <taxon>Mesorhabditinae</taxon>
        <taxon>Mesorhabditis</taxon>
    </lineage>
</organism>